<protein>
    <submittedName>
        <fullName evidence="3">DUF4468 domain-containing protein</fullName>
    </submittedName>
</protein>
<keyword evidence="4" id="KW-1185">Reference proteome</keyword>
<evidence type="ECO:0000313" key="4">
    <source>
        <dbReference type="Proteomes" id="UP000286701"/>
    </source>
</evidence>
<reference evidence="3 4" key="1">
    <citation type="submission" date="2019-01" db="EMBL/GenBank/DDBJ databases">
        <title>Mucilaginibacter antarcticum sp. nov., isolated from antarctic soil.</title>
        <authorList>
            <person name="Yan Y.-Q."/>
            <person name="Du Z.-J."/>
        </authorList>
    </citation>
    <scope>NUCLEOTIDE SEQUENCE [LARGE SCALE GENOMIC DNA]</scope>
    <source>
        <strain evidence="3 4">F01003</strain>
    </source>
</reference>
<evidence type="ECO:0000313" key="3">
    <source>
        <dbReference type="EMBL" id="RWY50044.1"/>
    </source>
</evidence>
<dbReference type="AlphaFoldDB" id="A0A444ML77"/>
<feature type="domain" description="DUF4468" evidence="2">
    <location>
        <begin position="42"/>
        <end position="123"/>
    </location>
</feature>
<evidence type="ECO:0000259" key="2">
    <source>
        <dbReference type="Pfam" id="PF14730"/>
    </source>
</evidence>
<gene>
    <name evidence="3" type="ORF">EPL05_14880</name>
</gene>
<dbReference type="Proteomes" id="UP000286701">
    <property type="component" value="Unassembled WGS sequence"/>
</dbReference>
<accession>A0A444ML77</accession>
<comment type="caution">
    <text evidence="3">The sequence shown here is derived from an EMBL/GenBank/DDBJ whole genome shotgun (WGS) entry which is preliminary data.</text>
</comment>
<sequence length="199" mass="22960">MAYLYYMKKLVFSIACALLVQTAWAQKDVLQFDENNKYVCYQVIEKPGMSMDSLYTRALQFAGYFAPKRTEKSKVPGSVTLKDNFVIYGSALLSKKEAGQVSYKLNIDTKDGKYRYNFGEFVFKPYKINRYGSMAVQPGVEIPLEKMWTKYSVKDTDTYLDQIGAFCKASSAKLVHYMDRVQVLRKQEEVVKKVATDKW</sequence>
<dbReference type="Gene3D" id="3.30.530.80">
    <property type="match status" value="1"/>
</dbReference>
<feature type="signal peptide" evidence="1">
    <location>
        <begin position="1"/>
        <end position="25"/>
    </location>
</feature>
<proteinExistence type="predicted"/>
<evidence type="ECO:0000256" key="1">
    <source>
        <dbReference type="SAM" id="SignalP"/>
    </source>
</evidence>
<keyword evidence="1" id="KW-0732">Signal</keyword>
<dbReference type="OrthoDB" id="794676at2"/>
<dbReference type="Pfam" id="PF14730">
    <property type="entry name" value="DUF4468"/>
    <property type="match status" value="1"/>
</dbReference>
<feature type="chain" id="PRO_5018988420" evidence="1">
    <location>
        <begin position="26"/>
        <end position="199"/>
    </location>
</feature>
<dbReference type="EMBL" id="SBIW01000007">
    <property type="protein sequence ID" value="RWY50044.1"/>
    <property type="molecule type" value="Genomic_DNA"/>
</dbReference>
<dbReference type="InterPro" id="IPR027823">
    <property type="entry name" value="DUF4468"/>
</dbReference>
<organism evidence="3 4">
    <name type="scientific">Mucilaginibacter gilvus</name>
    <dbReference type="NCBI Taxonomy" id="2305909"/>
    <lineage>
        <taxon>Bacteria</taxon>
        <taxon>Pseudomonadati</taxon>
        <taxon>Bacteroidota</taxon>
        <taxon>Sphingobacteriia</taxon>
        <taxon>Sphingobacteriales</taxon>
        <taxon>Sphingobacteriaceae</taxon>
        <taxon>Mucilaginibacter</taxon>
    </lineage>
</organism>
<name>A0A444ML77_9SPHI</name>